<dbReference type="Proteomes" id="UP000321424">
    <property type="component" value="Unassembled WGS sequence"/>
</dbReference>
<dbReference type="InterPro" id="IPR050219">
    <property type="entry name" value="DnaG_primase"/>
</dbReference>
<reference evidence="6 7" key="1">
    <citation type="submission" date="2019-07" db="EMBL/GenBank/DDBJ databases">
        <title>Whole genome shotgun sequence of Nocardia ninae NBRC 108245.</title>
        <authorList>
            <person name="Hosoyama A."/>
            <person name="Uohara A."/>
            <person name="Ohji S."/>
            <person name="Ichikawa N."/>
        </authorList>
    </citation>
    <scope>NUCLEOTIDE SEQUENCE [LARGE SCALE GENOMIC DNA]</scope>
    <source>
        <strain evidence="6 7">NBRC 108245</strain>
    </source>
</reference>
<gene>
    <name evidence="6" type="ORF">NN4_54020</name>
</gene>
<evidence type="ECO:0000256" key="1">
    <source>
        <dbReference type="ARBA" id="ARBA00022723"/>
    </source>
</evidence>
<comment type="caution">
    <text evidence="6">The sequence shown here is derived from an EMBL/GenBank/DDBJ whole genome shotgun (WGS) entry which is preliminary data.</text>
</comment>
<dbReference type="Gene3D" id="3.90.580.10">
    <property type="entry name" value="Zinc finger, CHC2-type domain"/>
    <property type="match status" value="1"/>
</dbReference>
<evidence type="ECO:0000256" key="4">
    <source>
        <dbReference type="SAM" id="MobiDB-lite"/>
    </source>
</evidence>
<protein>
    <recommendedName>
        <fullName evidence="5">Zinc finger CHC2-type domain-containing protein</fullName>
    </recommendedName>
</protein>
<organism evidence="6 7">
    <name type="scientific">Nocardia ninae NBRC 108245</name>
    <dbReference type="NCBI Taxonomy" id="1210091"/>
    <lineage>
        <taxon>Bacteria</taxon>
        <taxon>Bacillati</taxon>
        <taxon>Actinomycetota</taxon>
        <taxon>Actinomycetes</taxon>
        <taxon>Mycobacteriales</taxon>
        <taxon>Nocardiaceae</taxon>
        <taxon>Nocardia</taxon>
    </lineage>
</organism>
<name>A0A511MJU3_9NOCA</name>
<dbReference type="GO" id="GO:0003677">
    <property type="term" value="F:DNA binding"/>
    <property type="evidence" value="ECO:0007669"/>
    <property type="project" value="InterPro"/>
</dbReference>
<evidence type="ECO:0000313" key="6">
    <source>
        <dbReference type="EMBL" id="GEM40883.1"/>
    </source>
</evidence>
<evidence type="ECO:0000256" key="3">
    <source>
        <dbReference type="ARBA" id="ARBA00022833"/>
    </source>
</evidence>
<feature type="region of interest" description="Disordered" evidence="4">
    <location>
        <begin position="81"/>
        <end position="131"/>
    </location>
</feature>
<dbReference type="InterPro" id="IPR036977">
    <property type="entry name" value="DNA_primase_Znf_CHC2"/>
</dbReference>
<dbReference type="AlphaFoldDB" id="A0A511MJU3"/>
<dbReference type="SUPFAM" id="SSF57783">
    <property type="entry name" value="Zinc beta-ribbon"/>
    <property type="match status" value="1"/>
</dbReference>
<dbReference type="GO" id="GO:0003899">
    <property type="term" value="F:DNA-directed RNA polymerase activity"/>
    <property type="evidence" value="ECO:0007669"/>
    <property type="project" value="InterPro"/>
</dbReference>
<dbReference type="GO" id="GO:0006269">
    <property type="term" value="P:DNA replication, synthesis of primer"/>
    <property type="evidence" value="ECO:0007669"/>
    <property type="project" value="TreeGrafter"/>
</dbReference>
<evidence type="ECO:0000256" key="2">
    <source>
        <dbReference type="ARBA" id="ARBA00022771"/>
    </source>
</evidence>
<feature type="domain" description="Zinc finger CHC2-type" evidence="5">
    <location>
        <begin position="25"/>
        <end position="80"/>
    </location>
</feature>
<dbReference type="Pfam" id="PF01807">
    <property type="entry name" value="Zn_ribbon_DnaG"/>
    <property type="match status" value="1"/>
</dbReference>
<keyword evidence="2" id="KW-0863">Zinc-finger</keyword>
<sequence length="131" mass="14519">MAAIVSAIQRYYPDWIPPEDRQTYNKCLCPFHGESRPSASISFEHNRFNCFACGASGDAIDIIRHQEEGISFAEAKRLAADLSPGRDDSVRESVPRQPSRRVFGQPRTNDLGTTGARPATPGIRSRTAPWS</sequence>
<dbReference type="SMART" id="SM00400">
    <property type="entry name" value="ZnF_CHCC"/>
    <property type="match status" value="1"/>
</dbReference>
<feature type="compositionally biased region" description="Basic and acidic residues" evidence="4">
    <location>
        <begin position="81"/>
        <end position="94"/>
    </location>
</feature>
<dbReference type="EMBL" id="BJXA01000042">
    <property type="protein sequence ID" value="GEM40883.1"/>
    <property type="molecule type" value="Genomic_DNA"/>
</dbReference>
<dbReference type="RefSeq" id="WP_371865702.1">
    <property type="nucleotide sequence ID" value="NZ_BJXA01000042.1"/>
</dbReference>
<dbReference type="GO" id="GO:0008270">
    <property type="term" value="F:zinc ion binding"/>
    <property type="evidence" value="ECO:0007669"/>
    <property type="project" value="UniProtKB-KW"/>
</dbReference>
<evidence type="ECO:0000313" key="7">
    <source>
        <dbReference type="Proteomes" id="UP000321424"/>
    </source>
</evidence>
<keyword evidence="1" id="KW-0479">Metal-binding</keyword>
<accession>A0A511MJU3</accession>
<dbReference type="PANTHER" id="PTHR30313:SF2">
    <property type="entry name" value="DNA PRIMASE"/>
    <property type="match status" value="1"/>
</dbReference>
<proteinExistence type="predicted"/>
<keyword evidence="3" id="KW-0862">Zinc</keyword>
<dbReference type="GO" id="GO:0005737">
    <property type="term" value="C:cytoplasm"/>
    <property type="evidence" value="ECO:0007669"/>
    <property type="project" value="TreeGrafter"/>
</dbReference>
<dbReference type="PANTHER" id="PTHR30313">
    <property type="entry name" value="DNA PRIMASE"/>
    <property type="match status" value="1"/>
</dbReference>
<keyword evidence="7" id="KW-1185">Reference proteome</keyword>
<dbReference type="InterPro" id="IPR002694">
    <property type="entry name" value="Znf_CHC2"/>
</dbReference>
<evidence type="ECO:0000259" key="5">
    <source>
        <dbReference type="SMART" id="SM00400"/>
    </source>
</evidence>